<gene>
    <name evidence="2" type="ORF">PPACK8108_LOCUS10800</name>
</gene>
<dbReference type="Proteomes" id="UP001153365">
    <property type="component" value="Unassembled WGS sequence"/>
</dbReference>
<accession>A0AAV0B2J1</accession>
<name>A0AAV0B2J1_PHAPC</name>
<reference evidence="2" key="1">
    <citation type="submission" date="2022-06" db="EMBL/GenBank/DDBJ databases">
        <authorList>
            <consortium name="SYNGENTA / RWTH Aachen University"/>
        </authorList>
    </citation>
    <scope>NUCLEOTIDE SEQUENCE</scope>
</reference>
<organism evidence="2 3">
    <name type="scientific">Phakopsora pachyrhizi</name>
    <name type="common">Asian soybean rust disease fungus</name>
    <dbReference type="NCBI Taxonomy" id="170000"/>
    <lineage>
        <taxon>Eukaryota</taxon>
        <taxon>Fungi</taxon>
        <taxon>Dikarya</taxon>
        <taxon>Basidiomycota</taxon>
        <taxon>Pucciniomycotina</taxon>
        <taxon>Pucciniomycetes</taxon>
        <taxon>Pucciniales</taxon>
        <taxon>Phakopsoraceae</taxon>
        <taxon>Phakopsora</taxon>
    </lineage>
</organism>
<dbReference type="EMBL" id="CALTRL010002443">
    <property type="protein sequence ID" value="CAH7675755.1"/>
    <property type="molecule type" value="Genomic_DNA"/>
</dbReference>
<feature type="region of interest" description="Disordered" evidence="1">
    <location>
        <begin position="194"/>
        <end position="280"/>
    </location>
</feature>
<feature type="compositionally biased region" description="Polar residues" evidence="1">
    <location>
        <begin position="244"/>
        <end position="257"/>
    </location>
</feature>
<comment type="caution">
    <text evidence="2">The sequence shown here is derived from an EMBL/GenBank/DDBJ whole genome shotgun (WGS) entry which is preliminary data.</text>
</comment>
<evidence type="ECO:0000313" key="3">
    <source>
        <dbReference type="Proteomes" id="UP001153365"/>
    </source>
</evidence>
<protein>
    <submittedName>
        <fullName evidence="2">Uncharacterized protein</fullName>
    </submittedName>
</protein>
<feature type="compositionally biased region" description="Polar residues" evidence="1">
    <location>
        <begin position="269"/>
        <end position="280"/>
    </location>
</feature>
<dbReference type="AlphaFoldDB" id="A0AAV0B2J1"/>
<evidence type="ECO:0000256" key="1">
    <source>
        <dbReference type="SAM" id="MobiDB-lite"/>
    </source>
</evidence>
<evidence type="ECO:0000313" key="2">
    <source>
        <dbReference type="EMBL" id="CAH7675755.1"/>
    </source>
</evidence>
<proteinExistence type="predicted"/>
<keyword evidence="3" id="KW-1185">Reference proteome</keyword>
<sequence length="298" mass="34097">MKTKQLETKTGGWISWLRDEMVETVLIGFRKRNVVSVETDLVNTKPLETKTGDRILLRDEMVETTKTIETIRGIWSLLKQIWDEMVETVLIGETNVASVATDVMKTKPLETKTGGWILLRDEMVETVLIGLGNHKFLIGFVLKEEVKSDLWRSTEMGEKVDMMDEMGGRVMRERNMESVETDMVNTKSLETKTGGWISNYNNMNNDKEADGDDVKEDGERSFKDFYNVNEEDSESNSSSTSSEHGQTNRFDANSETSSEFKSEEYIFQESESGLHRNSSCYYPFKNKEVSTYVSNNNT</sequence>